<dbReference type="RefSeq" id="WP_250827829.1">
    <property type="nucleotide sequence ID" value="NZ_JAMOIL010000017.1"/>
</dbReference>
<name>A0A9X2IFV7_9ACTN</name>
<dbReference type="PANTHER" id="PTHR43782">
    <property type="entry name" value="ARGINASE"/>
    <property type="match status" value="1"/>
</dbReference>
<evidence type="ECO:0000313" key="5">
    <source>
        <dbReference type="EMBL" id="MCM0621398.1"/>
    </source>
</evidence>
<evidence type="ECO:0000256" key="3">
    <source>
        <dbReference type="ARBA" id="ARBA00023211"/>
    </source>
</evidence>
<evidence type="ECO:0000256" key="2">
    <source>
        <dbReference type="ARBA" id="ARBA00022801"/>
    </source>
</evidence>
<dbReference type="SUPFAM" id="SSF52768">
    <property type="entry name" value="Arginase/deacetylase"/>
    <property type="match status" value="1"/>
</dbReference>
<keyword evidence="2" id="KW-0378">Hydrolase</keyword>
<dbReference type="Proteomes" id="UP001139485">
    <property type="component" value="Unassembled WGS sequence"/>
</dbReference>
<protein>
    <submittedName>
        <fullName evidence="5">Arginase family protein</fullName>
    </submittedName>
</protein>
<dbReference type="InterPro" id="IPR023696">
    <property type="entry name" value="Ureohydrolase_dom_sf"/>
</dbReference>
<accession>A0A9X2IFV7</accession>
<dbReference type="GO" id="GO:0005829">
    <property type="term" value="C:cytosol"/>
    <property type="evidence" value="ECO:0007669"/>
    <property type="project" value="TreeGrafter"/>
</dbReference>
<reference evidence="5" key="1">
    <citation type="submission" date="2022-05" db="EMBL/GenBank/DDBJ databases">
        <authorList>
            <person name="Tuo L."/>
        </authorList>
    </citation>
    <scope>NUCLEOTIDE SEQUENCE</scope>
    <source>
        <strain evidence="5">BSK12Z-4</strain>
    </source>
</reference>
<dbReference type="EMBL" id="JAMOIL010000017">
    <property type="protein sequence ID" value="MCM0621398.1"/>
    <property type="molecule type" value="Genomic_DNA"/>
</dbReference>
<sequence>MSTQPPSSLSRDETTLRLVWPQWQGGGLASVTAFFPEQPVARARRGYAVGAAVLEAVLPEHAGPTAHVPVDMSDAGLELVDGVEAKDAVVTGLGSALRTLAQHPDASRVLTLGGECSVSVAPFSVLADRYADDLAVVWIDSHPDVGTPSSEYPGYHAMAVAALTGHGDPDLVGQLPAVLPGCRVALAGLHSWTDDDIGNAAEWGISTFAPGDLRASSDPLLAWLAGTGCSKVAIHLDVDVVDSEEAVLGLGIEPHGLTTTQVQRVVADIAARHDVVGLTIAEFIPRQVMQLQDLVDGMPLV</sequence>
<dbReference type="PROSITE" id="PS51409">
    <property type="entry name" value="ARGINASE_2"/>
    <property type="match status" value="1"/>
</dbReference>
<dbReference type="PANTHER" id="PTHR43782:SF3">
    <property type="entry name" value="ARGINASE"/>
    <property type="match status" value="1"/>
</dbReference>
<dbReference type="GO" id="GO:0004053">
    <property type="term" value="F:arginase activity"/>
    <property type="evidence" value="ECO:0007669"/>
    <property type="project" value="TreeGrafter"/>
</dbReference>
<organism evidence="5 6">
    <name type="scientific">Nocardioides bruguierae</name>
    <dbReference type="NCBI Taxonomy" id="2945102"/>
    <lineage>
        <taxon>Bacteria</taxon>
        <taxon>Bacillati</taxon>
        <taxon>Actinomycetota</taxon>
        <taxon>Actinomycetes</taxon>
        <taxon>Propionibacteriales</taxon>
        <taxon>Nocardioidaceae</taxon>
        <taxon>Nocardioides</taxon>
    </lineage>
</organism>
<dbReference type="InterPro" id="IPR006035">
    <property type="entry name" value="Ureohydrolase"/>
</dbReference>
<dbReference type="CDD" id="cd09999">
    <property type="entry name" value="Arginase-like_1"/>
    <property type="match status" value="1"/>
</dbReference>
<evidence type="ECO:0000313" key="6">
    <source>
        <dbReference type="Proteomes" id="UP001139485"/>
    </source>
</evidence>
<dbReference type="Gene3D" id="3.40.800.10">
    <property type="entry name" value="Ureohydrolase domain"/>
    <property type="match status" value="1"/>
</dbReference>
<keyword evidence="3" id="KW-0464">Manganese</keyword>
<dbReference type="GO" id="GO:0030145">
    <property type="term" value="F:manganese ion binding"/>
    <property type="evidence" value="ECO:0007669"/>
    <property type="project" value="TreeGrafter"/>
</dbReference>
<evidence type="ECO:0000256" key="1">
    <source>
        <dbReference type="ARBA" id="ARBA00022723"/>
    </source>
</evidence>
<dbReference type="Pfam" id="PF00491">
    <property type="entry name" value="Arginase"/>
    <property type="match status" value="1"/>
</dbReference>
<keyword evidence="1" id="KW-0479">Metal-binding</keyword>
<dbReference type="AlphaFoldDB" id="A0A9X2IFV7"/>
<evidence type="ECO:0000256" key="4">
    <source>
        <dbReference type="PROSITE-ProRule" id="PRU00742"/>
    </source>
</evidence>
<comment type="caution">
    <text evidence="5">The sequence shown here is derived from an EMBL/GenBank/DDBJ whole genome shotgun (WGS) entry which is preliminary data.</text>
</comment>
<proteinExistence type="inferred from homology"/>
<keyword evidence="6" id="KW-1185">Reference proteome</keyword>
<gene>
    <name evidence="5" type="ORF">M8330_13970</name>
</gene>
<comment type="similarity">
    <text evidence="4">Belongs to the arginase family.</text>
</comment>